<dbReference type="InterPro" id="IPR006070">
    <property type="entry name" value="Sua5-like_dom"/>
</dbReference>
<dbReference type="GO" id="GO:0005524">
    <property type="term" value="F:ATP binding"/>
    <property type="evidence" value="ECO:0007669"/>
    <property type="project" value="UniProtKB-KW"/>
</dbReference>
<evidence type="ECO:0000256" key="8">
    <source>
        <dbReference type="ARBA" id="ARBA00022741"/>
    </source>
</evidence>
<keyword evidence="6" id="KW-0819">tRNA processing</keyword>
<feature type="domain" description="YrdC-like" evidence="12">
    <location>
        <begin position="12"/>
        <end position="199"/>
    </location>
</feature>
<dbReference type="GO" id="GO:0000049">
    <property type="term" value="F:tRNA binding"/>
    <property type="evidence" value="ECO:0007669"/>
    <property type="project" value="TreeGrafter"/>
</dbReference>
<dbReference type="AlphaFoldDB" id="A0A1G2BL00"/>
<evidence type="ECO:0000313" key="14">
    <source>
        <dbReference type="Proteomes" id="UP000177817"/>
    </source>
</evidence>
<evidence type="ECO:0000256" key="5">
    <source>
        <dbReference type="ARBA" id="ARBA00022679"/>
    </source>
</evidence>
<comment type="similarity">
    <text evidence="2">Belongs to the SUA5 family.</text>
</comment>
<keyword evidence="4" id="KW-0963">Cytoplasm</keyword>
<keyword evidence="9" id="KW-0067">ATP-binding</keyword>
<dbReference type="InterPro" id="IPR017945">
    <property type="entry name" value="DHBP_synth_RibB-like_a/b_dom"/>
</dbReference>
<dbReference type="EMBL" id="MHKK01000024">
    <property type="protein sequence ID" value="OGY89782.1"/>
    <property type="molecule type" value="Genomic_DNA"/>
</dbReference>
<dbReference type="GO" id="GO:0008033">
    <property type="term" value="P:tRNA processing"/>
    <property type="evidence" value="ECO:0007669"/>
    <property type="project" value="UniProtKB-KW"/>
</dbReference>
<keyword evidence="7" id="KW-0548">Nucleotidyltransferase</keyword>
<evidence type="ECO:0000256" key="9">
    <source>
        <dbReference type="ARBA" id="ARBA00022840"/>
    </source>
</evidence>
<reference evidence="13 14" key="1">
    <citation type="journal article" date="2016" name="Nat. Commun.">
        <title>Thousands of microbial genomes shed light on interconnected biogeochemical processes in an aquifer system.</title>
        <authorList>
            <person name="Anantharaman K."/>
            <person name="Brown C.T."/>
            <person name="Hug L.A."/>
            <person name="Sharon I."/>
            <person name="Castelle C.J."/>
            <person name="Probst A.J."/>
            <person name="Thomas B.C."/>
            <person name="Singh A."/>
            <person name="Wilkins M.J."/>
            <person name="Karaoz U."/>
            <person name="Brodie E.L."/>
            <person name="Williams K.H."/>
            <person name="Hubbard S.S."/>
            <person name="Banfield J.F."/>
        </authorList>
    </citation>
    <scope>NUCLEOTIDE SEQUENCE [LARGE SCALE GENOMIC DNA]</scope>
</reference>
<evidence type="ECO:0000256" key="7">
    <source>
        <dbReference type="ARBA" id="ARBA00022695"/>
    </source>
</evidence>
<evidence type="ECO:0000256" key="2">
    <source>
        <dbReference type="ARBA" id="ARBA00007663"/>
    </source>
</evidence>
<keyword evidence="8" id="KW-0547">Nucleotide-binding</keyword>
<evidence type="ECO:0000256" key="1">
    <source>
        <dbReference type="ARBA" id="ARBA00004496"/>
    </source>
</evidence>
<comment type="catalytic activity">
    <reaction evidence="11">
        <text>L-threonine + hydrogencarbonate + ATP = L-threonylcarbamoyladenylate + diphosphate + H2O</text>
        <dbReference type="Rhea" id="RHEA:36407"/>
        <dbReference type="ChEBI" id="CHEBI:15377"/>
        <dbReference type="ChEBI" id="CHEBI:17544"/>
        <dbReference type="ChEBI" id="CHEBI:30616"/>
        <dbReference type="ChEBI" id="CHEBI:33019"/>
        <dbReference type="ChEBI" id="CHEBI:57926"/>
        <dbReference type="ChEBI" id="CHEBI:73682"/>
        <dbReference type="EC" id="2.7.7.87"/>
    </reaction>
</comment>
<dbReference type="GO" id="GO:0003725">
    <property type="term" value="F:double-stranded RNA binding"/>
    <property type="evidence" value="ECO:0007669"/>
    <property type="project" value="InterPro"/>
</dbReference>
<evidence type="ECO:0000313" key="13">
    <source>
        <dbReference type="EMBL" id="OGY89782.1"/>
    </source>
</evidence>
<dbReference type="GO" id="GO:0005737">
    <property type="term" value="C:cytoplasm"/>
    <property type="evidence" value="ECO:0007669"/>
    <property type="project" value="UniProtKB-SubCell"/>
</dbReference>
<dbReference type="PROSITE" id="PS51163">
    <property type="entry name" value="YRDC"/>
    <property type="match status" value="1"/>
</dbReference>
<dbReference type="PANTHER" id="PTHR17490:SF16">
    <property type="entry name" value="THREONYLCARBAMOYL-AMP SYNTHASE"/>
    <property type="match status" value="1"/>
</dbReference>
<name>A0A1G2BL00_9BACT</name>
<dbReference type="NCBIfam" id="TIGR00057">
    <property type="entry name" value="L-threonylcarbamoyladenylate synthase"/>
    <property type="match status" value="1"/>
</dbReference>
<evidence type="ECO:0000256" key="4">
    <source>
        <dbReference type="ARBA" id="ARBA00022490"/>
    </source>
</evidence>
<dbReference type="Pfam" id="PF01300">
    <property type="entry name" value="Sua5_yciO_yrdC"/>
    <property type="match status" value="1"/>
</dbReference>
<dbReference type="EC" id="2.7.7.87" evidence="3"/>
<accession>A0A1G2BL00</accession>
<keyword evidence="5" id="KW-0808">Transferase</keyword>
<evidence type="ECO:0000256" key="11">
    <source>
        <dbReference type="ARBA" id="ARBA00048366"/>
    </source>
</evidence>
<evidence type="ECO:0000259" key="12">
    <source>
        <dbReference type="PROSITE" id="PS51163"/>
    </source>
</evidence>
<evidence type="ECO:0000256" key="6">
    <source>
        <dbReference type="ARBA" id="ARBA00022694"/>
    </source>
</evidence>
<dbReference type="Gene3D" id="3.90.870.10">
    <property type="entry name" value="DHBP synthase"/>
    <property type="match status" value="1"/>
</dbReference>
<evidence type="ECO:0000256" key="3">
    <source>
        <dbReference type="ARBA" id="ARBA00012584"/>
    </source>
</evidence>
<dbReference type="InterPro" id="IPR050156">
    <property type="entry name" value="TC-AMP_synthase_SUA5"/>
</dbReference>
<comment type="caution">
    <text evidence="13">The sequence shown here is derived from an EMBL/GenBank/DDBJ whole genome shotgun (WGS) entry which is preliminary data.</text>
</comment>
<dbReference type="GO" id="GO:0061710">
    <property type="term" value="F:L-threonylcarbamoyladenylate synthase"/>
    <property type="evidence" value="ECO:0007669"/>
    <property type="project" value="UniProtKB-EC"/>
</dbReference>
<dbReference type="PANTHER" id="PTHR17490">
    <property type="entry name" value="SUA5"/>
    <property type="match status" value="1"/>
</dbReference>
<organism evidence="13 14">
    <name type="scientific">Candidatus Komeilibacteria bacterium RIFCSPHIGHO2_01_FULL_52_14</name>
    <dbReference type="NCBI Taxonomy" id="1798549"/>
    <lineage>
        <taxon>Bacteria</taxon>
        <taxon>Candidatus Komeiliibacteriota</taxon>
    </lineage>
</organism>
<evidence type="ECO:0000256" key="10">
    <source>
        <dbReference type="ARBA" id="ARBA00029774"/>
    </source>
</evidence>
<gene>
    <name evidence="13" type="ORF">A2677_01585</name>
</gene>
<dbReference type="SUPFAM" id="SSF55821">
    <property type="entry name" value="YrdC/RibB"/>
    <property type="match status" value="1"/>
</dbReference>
<proteinExistence type="inferred from homology"/>
<comment type="subcellular location">
    <subcellularLocation>
        <location evidence="1">Cytoplasm</location>
    </subcellularLocation>
</comment>
<protein>
    <recommendedName>
        <fullName evidence="10">L-threonylcarbamoyladenylate synthase</fullName>
        <ecNumber evidence="3">2.7.7.87</ecNumber>
    </recommendedName>
    <alternativeName>
        <fullName evidence="10">L-threonylcarbamoyladenylate synthase</fullName>
    </alternativeName>
</protein>
<sequence length="206" mass="22425">MKVVAYEPNHKAQILADALVVLMSGGTVVYPTETSYGLGADFFSPHAYRTVYAVKFRGKVKPLPVIVPSRQYAATLVKFTPQASILAERYWPGPLTLVLPFLYGSQWPHHPDRYLALRVSSNPIAFNLSQSFGRPLISTSANISGSEPAYTAGEAMAQFKSHGVEPDLIIDAGEIPRTPPSTIVRVDESGVHVLRKGGIDPMKAFS</sequence>
<dbReference type="Proteomes" id="UP000177817">
    <property type="component" value="Unassembled WGS sequence"/>
</dbReference>
<dbReference type="GO" id="GO:0006450">
    <property type="term" value="P:regulation of translational fidelity"/>
    <property type="evidence" value="ECO:0007669"/>
    <property type="project" value="TreeGrafter"/>
</dbReference>